<dbReference type="AlphaFoldDB" id="A0AAU9TTT2"/>
<gene>
    <name evidence="1" type="ORF">EEDITHA_LOCUS4999</name>
</gene>
<keyword evidence="2" id="KW-1185">Reference proteome</keyword>
<evidence type="ECO:0000313" key="2">
    <source>
        <dbReference type="Proteomes" id="UP001153954"/>
    </source>
</evidence>
<evidence type="ECO:0000313" key="1">
    <source>
        <dbReference type="EMBL" id="CAH2088884.1"/>
    </source>
</evidence>
<reference evidence="1" key="1">
    <citation type="submission" date="2022-03" db="EMBL/GenBank/DDBJ databases">
        <authorList>
            <person name="Tunstrom K."/>
        </authorList>
    </citation>
    <scope>NUCLEOTIDE SEQUENCE</scope>
</reference>
<comment type="caution">
    <text evidence="1">The sequence shown here is derived from an EMBL/GenBank/DDBJ whole genome shotgun (WGS) entry which is preliminary data.</text>
</comment>
<protein>
    <submittedName>
        <fullName evidence="1">Uncharacterized protein</fullName>
    </submittedName>
</protein>
<dbReference type="Proteomes" id="UP001153954">
    <property type="component" value="Unassembled WGS sequence"/>
</dbReference>
<organism evidence="1 2">
    <name type="scientific">Euphydryas editha</name>
    <name type="common">Edith's checkerspot</name>
    <dbReference type="NCBI Taxonomy" id="104508"/>
    <lineage>
        <taxon>Eukaryota</taxon>
        <taxon>Metazoa</taxon>
        <taxon>Ecdysozoa</taxon>
        <taxon>Arthropoda</taxon>
        <taxon>Hexapoda</taxon>
        <taxon>Insecta</taxon>
        <taxon>Pterygota</taxon>
        <taxon>Neoptera</taxon>
        <taxon>Endopterygota</taxon>
        <taxon>Lepidoptera</taxon>
        <taxon>Glossata</taxon>
        <taxon>Ditrysia</taxon>
        <taxon>Papilionoidea</taxon>
        <taxon>Nymphalidae</taxon>
        <taxon>Nymphalinae</taxon>
        <taxon>Euphydryas</taxon>
    </lineage>
</organism>
<proteinExistence type="predicted"/>
<dbReference type="EMBL" id="CAKOGL010000007">
    <property type="protein sequence ID" value="CAH2088884.1"/>
    <property type="molecule type" value="Genomic_DNA"/>
</dbReference>
<accession>A0AAU9TTT2</accession>
<sequence length="96" mass="10764">MDVVDCGLIPPTGNRRNVPIKVEWSAMGDHSINRKVVKKEDLGQSIHYELTKHYESLPSPNVETVVLTHLLQNGKKETAIDSNTLQESTGGEFRHK</sequence>
<name>A0AAU9TTT2_EUPED</name>